<name>A0A380AR91_9GAMM</name>
<reference evidence="2 3" key="1">
    <citation type="submission" date="2018-06" db="EMBL/GenBank/DDBJ databases">
        <authorList>
            <consortium name="Pathogen Informatics"/>
            <person name="Doyle S."/>
        </authorList>
    </citation>
    <scope>NUCLEOTIDE SEQUENCE [LARGE SCALE GENOMIC DNA]</scope>
    <source>
        <strain evidence="2 3">NCTC11544</strain>
    </source>
</reference>
<gene>
    <name evidence="2" type="ORF">NCTC11544_04881</name>
</gene>
<dbReference type="RefSeq" id="WP_012145462.1">
    <property type="nucleotide sequence ID" value="NZ_CAMIRZ010000001.1"/>
</dbReference>
<feature type="transmembrane region" description="Helical" evidence="1">
    <location>
        <begin position="103"/>
        <end position="120"/>
    </location>
</feature>
<dbReference type="Proteomes" id="UP000255529">
    <property type="component" value="Unassembled WGS sequence"/>
</dbReference>
<keyword evidence="1" id="KW-1133">Transmembrane helix</keyword>
<keyword evidence="1" id="KW-0472">Membrane</keyword>
<organism evidence="2 3">
    <name type="scientific">Serratia quinivorans</name>
    <dbReference type="NCBI Taxonomy" id="137545"/>
    <lineage>
        <taxon>Bacteria</taxon>
        <taxon>Pseudomonadati</taxon>
        <taxon>Pseudomonadota</taxon>
        <taxon>Gammaproteobacteria</taxon>
        <taxon>Enterobacterales</taxon>
        <taxon>Yersiniaceae</taxon>
        <taxon>Serratia</taxon>
    </lineage>
</organism>
<feature type="transmembrane region" description="Helical" evidence="1">
    <location>
        <begin position="140"/>
        <end position="159"/>
    </location>
</feature>
<feature type="transmembrane region" description="Helical" evidence="1">
    <location>
        <begin position="50"/>
        <end position="68"/>
    </location>
</feature>
<sequence length="160" mass="18484">MISDYCPTPPTPKKLKIIYGWYIYTLYAQLVFNIYLAVYNGCVRRPIEAPLISVCHSIFIAFLLYQVLKKRTHFAWVMLAYYILMRLYYANVLHIEFNAWSRGLVFIFLTLLLTGTVAVGQLATPPLRQDWLARLGWRQWATLAALSGLLTPLITADYLS</sequence>
<dbReference type="EMBL" id="UGYN01000002">
    <property type="protein sequence ID" value="SUI85992.1"/>
    <property type="molecule type" value="Genomic_DNA"/>
</dbReference>
<dbReference type="AlphaFoldDB" id="A0A380AR91"/>
<keyword evidence="1" id="KW-0812">Transmembrane</keyword>
<evidence type="ECO:0000256" key="1">
    <source>
        <dbReference type="SAM" id="Phobius"/>
    </source>
</evidence>
<accession>A0A380AR91</accession>
<evidence type="ECO:0000313" key="3">
    <source>
        <dbReference type="Proteomes" id="UP000255529"/>
    </source>
</evidence>
<feature type="transmembrane region" description="Helical" evidence="1">
    <location>
        <begin position="17"/>
        <end position="38"/>
    </location>
</feature>
<protein>
    <submittedName>
        <fullName evidence="2">Uncharacterized protein</fullName>
    </submittedName>
</protein>
<proteinExistence type="predicted"/>
<feature type="transmembrane region" description="Helical" evidence="1">
    <location>
        <begin position="74"/>
        <end position="91"/>
    </location>
</feature>
<evidence type="ECO:0000313" key="2">
    <source>
        <dbReference type="EMBL" id="SUI85992.1"/>
    </source>
</evidence>